<evidence type="ECO:0000313" key="6">
    <source>
        <dbReference type="Proteomes" id="UP000233766"/>
    </source>
</evidence>
<dbReference type="SUPFAM" id="SSF56801">
    <property type="entry name" value="Acetyl-CoA synthetase-like"/>
    <property type="match status" value="1"/>
</dbReference>
<dbReference type="Proteomes" id="UP000233766">
    <property type="component" value="Unassembled WGS sequence"/>
</dbReference>
<dbReference type="PANTHER" id="PTHR43201:SF5">
    <property type="entry name" value="MEDIUM-CHAIN ACYL-COA LIGASE ACSF2, MITOCHONDRIAL"/>
    <property type="match status" value="1"/>
</dbReference>
<dbReference type="AlphaFoldDB" id="A0A2N3V5G9"/>
<dbReference type="GO" id="GO:0031956">
    <property type="term" value="F:medium-chain fatty acid-CoA ligase activity"/>
    <property type="evidence" value="ECO:0007669"/>
    <property type="project" value="TreeGrafter"/>
</dbReference>
<evidence type="ECO:0000259" key="3">
    <source>
        <dbReference type="Pfam" id="PF00501"/>
    </source>
</evidence>
<evidence type="ECO:0000259" key="4">
    <source>
        <dbReference type="Pfam" id="PF13193"/>
    </source>
</evidence>
<dbReference type="InterPro" id="IPR045851">
    <property type="entry name" value="AMP-bd_C_sf"/>
</dbReference>
<evidence type="ECO:0000313" key="5">
    <source>
        <dbReference type="EMBL" id="PKV76869.1"/>
    </source>
</evidence>
<name>A0A2N3V5G9_9NOCA</name>
<accession>A0A2N3V5G9</accession>
<keyword evidence="2 5" id="KW-0436">Ligase</keyword>
<dbReference type="Pfam" id="PF00501">
    <property type="entry name" value="AMP-binding"/>
    <property type="match status" value="1"/>
</dbReference>
<dbReference type="InterPro" id="IPR042099">
    <property type="entry name" value="ANL_N_sf"/>
</dbReference>
<dbReference type="OrthoDB" id="56621at2"/>
<evidence type="ECO:0000256" key="2">
    <source>
        <dbReference type="ARBA" id="ARBA00022598"/>
    </source>
</evidence>
<gene>
    <name evidence="5" type="ORF">ATK86_7276</name>
</gene>
<comment type="caution">
    <text evidence="5">The sequence shown here is derived from an EMBL/GenBank/DDBJ whole genome shotgun (WGS) entry which is preliminary data.</text>
</comment>
<dbReference type="InterPro" id="IPR025110">
    <property type="entry name" value="AMP-bd_C"/>
</dbReference>
<protein>
    <submittedName>
        <fullName evidence="5">Acyl-CoA synthetase (AMP-forming)/AMP-acid ligase II</fullName>
    </submittedName>
</protein>
<dbReference type="PANTHER" id="PTHR43201">
    <property type="entry name" value="ACYL-COA SYNTHETASE"/>
    <property type="match status" value="1"/>
</dbReference>
<organism evidence="5 6">
    <name type="scientific">Nocardia fluminea</name>
    <dbReference type="NCBI Taxonomy" id="134984"/>
    <lineage>
        <taxon>Bacteria</taxon>
        <taxon>Bacillati</taxon>
        <taxon>Actinomycetota</taxon>
        <taxon>Actinomycetes</taxon>
        <taxon>Mycobacteriales</taxon>
        <taxon>Nocardiaceae</taxon>
        <taxon>Nocardia</taxon>
    </lineage>
</organism>
<feature type="domain" description="AMP-binding enzyme C-terminal" evidence="4">
    <location>
        <begin position="462"/>
        <end position="538"/>
    </location>
</feature>
<dbReference type="EMBL" id="PJMW01000003">
    <property type="protein sequence ID" value="PKV76869.1"/>
    <property type="molecule type" value="Genomic_DNA"/>
</dbReference>
<sequence>MRAELTHSLRQWGSAIPAVVASGMLAPVGPRKAVALARGFYRYGPTPAMLLAVTAIRHPDKVAIIDDSGQLTYRQLQQRAEAIAAALFATSATAPKSVGILCRNHRGFAEALTAGAQLGAELIFINTELPATQLQSILARHNPDVLIYDDEYDAVVGQSTFAGVRVLAWRDTDSDPAALPTLDDLAARSHPAPPRVHRAVKLTLLTSGTTGLAKGVPRAVEPHAIVLLTVTAMAILRLRSTDRVLVAPPMFHGFGLLSLLGPLALGGTAICRRRFDAATALDDIARYRVTVVMAVPVMLQRLLTVPTLRDGAAARSALRLMVTGAAPISPIVVSNLIDAFGPIVVNGYGSTEAGLVTIATPADLVAAPDTIGRSSLGVSVRILRADRTEAAPGEIGEIFVRSGLEYTGYTPDATVQAASKEAIDGHVSTGDMGHFDTRRRLFIDGRADDMIVSGGENVFPGEVEDWLAAHPAITDAVVIGVADAEFGQVLNAFIVLRPNVSAPSDDALKQHVRDGLERYKVPKRFIVLDEIPRNASGKVLRARLHAPTGS</sequence>
<dbReference type="Gene3D" id="3.40.50.12780">
    <property type="entry name" value="N-terminal domain of ligase-like"/>
    <property type="match status" value="1"/>
</dbReference>
<dbReference type="Pfam" id="PF13193">
    <property type="entry name" value="AMP-binding_C"/>
    <property type="match status" value="1"/>
</dbReference>
<reference evidence="5 6" key="1">
    <citation type="submission" date="2017-12" db="EMBL/GenBank/DDBJ databases">
        <title>Sequencing the genomes of 1000 Actinobacteria strains.</title>
        <authorList>
            <person name="Klenk H.-P."/>
        </authorList>
    </citation>
    <scope>NUCLEOTIDE SEQUENCE [LARGE SCALE GENOMIC DNA]</scope>
    <source>
        <strain evidence="5 6">DSM 44489</strain>
    </source>
</reference>
<dbReference type="InterPro" id="IPR000873">
    <property type="entry name" value="AMP-dep_synth/lig_dom"/>
</dbReference>
<evidence type="ECO:0000256" key="1">
    <source>
        <dbReference type="ARBA" id="ARBA00006432"/>
    </source>
</evidence>
<dbReference type="GO" id="GO:0006631">
    <property type="term" value="P:fatty acid metabolic process"/>
    <property type="evidence" value="ECO:0007669"/>
    <property type="project" value="TreeGrafter"/>
</dbReference>
<feature type="domain" description="AMP-dependent synthetase/ligase" evidence="3">
    <location>
        <begin position="54"/>
        <end position="409"/>
    </location>
</feature>
<dbReference type="CDD" id="cd04433">
    <property type="entry name" value="AFD_class_I"/>
    <property type="match status" value="1"/>
</dbReference>
<proteinExistence type="inferred from homology"/>
<dbReference type="Gene3D" id="3.30.300.30">
    <property type="match status" value="1"/>
</dbReference>
<comment type="similarity">
    <text evidence="1">Belongs to the ATP-dependent AMP-binding enzyme family.</text>
</comment>
<keyword evidence="6" id="KW-1185">Reference proteome</keyword>
<dbReference type="RefSeq" id="WP_101469016.1">
    <property type="nucleotide sequence ID" value="NZ_PJMW01000003.1"/>
</dbReference>